<dbReference type="Gene3D" id="1.10.530.10">
    <property type="match status" value="1"/>
</dbReference>
<keyword evidence="3" id="KW-1185">Reference proteome</keyword>
<evidence type="ECO:0000313" key="3">
    <source>
        <dbReference type="Proteomes" id="UP000567922"/>
    </source>
</evidence>
<sequence>MKPPPAEGMFAGVEGIIKLATGGSVDAALDRVKNFMRGEHGKPYQYGGVGNPSWDCSGLWSGIVHVINGRPATSGRLFTTESDFDAMGWRPGLNGQVAIGISRGGGGPNSHMAGTVDGVNAESGGSHGVQWGGAAIGADHSSFNIHYHLPEVGGEFVSGGGGGGGSSPGAFRRMIAGMFDAIVNPIGRMIPDFGDTLPAQLPKAFYEESRSKVRDWILGQAGDGDTGGIVTGSVDGPVREVVNQAFAEHGWHEGAQWDAVDYIVTRESGWNPNAQNPSSSAYGLFQFLDQTWGTVGGRKTSDPYEQGVYGARYMAQRYGDPVSARRFWEANNYYDQGGLAKHIGMMLKNTNLPEQVLSPEQTAAFQSWMDAGAGGFDDRWRQWAEDAGNEIRDDFFSVIGLKNPADSPIVRAAEEILKGVAAGADVKPAETSERGGDTFNIYTVDVKNALREVAHRQDMKSRGYLPGGGR</sequence>
<evidence type="ECO:0000259" key="1">
    <source>
        <dbReference type="Pfam" id="PF01464"/>
    </source>
</evidence>
<comment type="caution">
    <text evidence="2">The sequence shown here is derived from an EMBL/GenBank/DDBJ whole genome shotgun (WGS) entry which is preliminary data.</text>
</comment>
<feature type="domain" description="Transglycosylase SLT" evidence="1">
    <location>
        <begin position="246"/>
        <end position="321"/>
    </location>
</feature>
<dbReference type="AlphaFoldDB" id="A0A839RTB9"/>
<protein>
    <recommendedName>
        <fullName evidence="1">Transglycosylase SLT domain-containing protein</fullName>
    </recommendedName>
</protein>
<name>A0A839RTB9_9ACTN</name>
<organism evidence="2 3">
    <name type="scientific">Hoyosella altamirensis</name>
    <dbReference type="NCBI Taxonomy" id="616997"/>
    <lineage>
        <taxon>Bacteria</taxon>
        <taxon>Bacillati</taxon>
        <taxon>Actinomycetota</taxon>
        <taxon>Actinomycetes</taxon>
        <taxon>Mycobacteriales</taxon>
        <taxon>Hoyosellaceae</taxon>
        <taxon>Hoyosella</taxon>
    </lineage>
</organism>
<dbReference type="SUPFAM" id="SSF53955">
    <property type="entry name" value="Lysozyme-like"/>
    <property type="match status" value="1"/>
</dbReference>
<dbReference type="InterPro" id="IPR008258">
    <property type="entry name" value="Transglycosylase_SLT_dom_1"/>
</dbReference>
<dbReference type="RefSeq" id="WP_183377676.1">
    <property type="nucleotide sequence ID" value="NZ_JACHWS010000008.1"/>
</dbReference>
<gene>
    <name evidence="2" type="ORF">FHU29_004647</name>
</gene>
<dbReference type="Proteomes" id="UP000567922">
    <property type="component" value="Unassembled WGS sequence"/>
</dbReference>
<evidence type="ECO:0000313" key="2">
    <source>
        <dbReference type="EMBL" id="MBB3040152.1"/>
    </source>
</evidence>
<proteinExistence type="predicted"/>
<dbReference type="InterPro" id="IPR023346">
    <property type="entry name" value="Lysozyme-like_dom_sf"/>
</dbReference>
<dbReference type="EMBL" id="JACHWS010000008">
    <property type="protein sequence ID" value="MBB3040152.1"/>
    <property type="molecule type" value="Genomic_DNA"/>
</dbReference>
<dbReference type="Pfam" id="PF01464">
    <property type="entry name" value="SLT"/>
    <property type="match status" value="1"/>
</dbReference>
<accession>A0A839RTB9</accession>
<reference evidence="2 3" key="1">
    <citation type="submission" date="2020-08" db="EMBL/GenBank/DDBJ databases">
        <title>Sequencing the genomes of 1000 actinobacteria strains.</title>
        <authorList>
            <person name="Klenk H.-P."/>
        </authorList>
    </citation>
    <scope>NUCLEOTIDE SEQUENCE [LARGE SCALE GENOMIC DNA]</scope>
    <source>
        <strain evidence="2 3">DSM 45258</strain>
    </source>
</reference>